<keyword evidence="1" id="KW-1133">Transmembrane helix</keyword>
<name>A0ABS3SJY1_9CELL</name>
<dbReference type="RefSeq" id="WP_208289731.1">
    <property type="nucleotide sequence ID" value="NZ_CP074404.1"/>
</dbReference>
<dbReference type="EMBL" id="JAGFBM010000006">
    <property type="protein sequence ID" value="MBO3085266.1"/>
    <property type="molecule type" value="Genomic_DNA"/>
</dbReference>
<evidence type="ECO:0000256" key="1">
    <source>
        <dbReference type="SAM" id="Phobius"/>
    </source>
</evidence>
<feature type="transmembrane region" description="Helical" evidence="1">
    <location>
        <begin position="110"/>
        <end position="133"/>
    </location>
</feature>
<sequence length="134" mass="13939">MSTPPGWYDDGATRGVLRWFDGAGWTEHTAMLPPMPGTVAAAPWPPAAIVGAAPDETLHWLLPVGRSWQSVLAGYVGLVALVLWVLGPVAILFGVLGLRQARTGGRGSGRAWFAIVAGVLASVLGVVSLLGFLV</sequence>
<comment type="caution">
    <text evidence="3">The sequence shown here is derived from an EMBL/GenBank/DDBJ whole genome shotgun (WGS) entry which is preliminary data.</text>
</comment>
<evidence type="ECO:0000259" key="2">
    <source>
        <dbReference type="Pfam" id="PF10708"/>
    </source>
</evidence>
<proteinExistence type="predicted"/>
<feature type="domain" description="DUF2510" evidence="2">
    <location>
        <begin position="5"/>
        <end position="35"/>
    </location>
</feature>
<evidence type="ECO:0000313" key="4">
    <source>
        <dbReference type="Proteomes" id="UP000678317"/>
    </source>
</evidence>
<protein>
    <submittedName>
        <fullName evidence="3">DUF2510 domain-containing protein</fullName>
    </submittedName>
</protein>
<organism evidence="3 4">
    <name type="scientific">Cellulomonas fengjieae</name>
    <dbReference type="NCBI Taxonomy" id="2819978"/>
    <lineage>
        <taxon>Bacteria</taxon>
        <taxon>Bacillati</taxon>
        <taxon>Actinomycetota</taxon>
        <taxon>Actinomycetes</taxon>
        <taxon>Micrococcales</taxon>
        <taxon>Cellulomonadaceae</taxon>
        <taxon>Cellulomonas</taxon>
    </lineage>
</organism>
<gene>
    <name evidence="3" type="ORF">J4035_11515</name>
</gene>
<keyword evidence="4" id="KW-1185">Reference proteome</keyword>
<dbReference type="Proteomes" id="UP000678317">
    <property type="component" value="Unassembled WGS sequence"/>
</dbReference>
<dbReference type="Pfam" id="PF10708">
    <property type="entry name" value="DUF2510"/>
    <property type="match status" value="1"/>
</dbReference>
<keyword evidence="1" id="KW-0472">Membrane</keyword>
<reference evidence="3 4" key="1">
    <citation type="submission" date="2021-03" db="EMBL/GenBank/DDBJ databases">
        <title>novel species in genus Cellulomonas.</title>
        <authorList>
            <person name="Zhang G."/>
        </authorList>
    </citation>
    <scope>NUCLEOTIDE SEQUENCE [LARGE SCALE GENOMIC DNA]</scope>
    <source>
        <strain evidence="4">zg-ZUI188</strain>
    </source>
</reference>
<feature type="transmembrane region" description="Helical" evidence="1">
    <location>
        <begin position="72"/>
        <end position="98"/>
    </location>
</feature>
<keyword evidence="1" id="KW-0812">Transmembrane</keyword>
<accession>A0ABS3SJY1</accession>
<dbReference type="InterPro" id="IPR018929">
    <property type="entry name" value="DUF2510"/>
</dbReference>
<evidence type="ECO:0000313" key="3">
    <source>
        <dbReference type="EMBL" id="MBO3085266.1"/>
    </source>
</evidence>